<reference evidence="3 4" key="1">
    <citation type="submission" date="2022-09" db="EMBL/GenBank/DDBJ databases">
        <title>Chelativorans salina sp. nov., a novel slightly halophilic bacterium isolated from a saline lake sediment enrichment.</title>
        <authorList>
            <person name="Gao L."/>
            <person name="Fang B.-Z."/>
            <person name="Li W.-J."/>
        </authorList>
    </citation>
    <scope>NUCLEOTIDE SEQUENCE [LARGE SCALE GENOMIC DNA]</scope>
    <source>
        <strain evidence="3 4">EGI FJ00035</strain>
    </source>
</reference>
<dbReference type="Proteomes" id="UP001320831">
    <property type="component" value="Unassembled WGS sequence"/>
</dbReference>
<evidence type="ECO:0000313" key="3">
    <source>
        <dbReference type="EMBL" id="MCT7374174.1"/>
    </source>
</evidence>
<protein>
    <submittedName>
        <fullName evidence="3">Cupin domain-containing protein</fullName>
    </submittedName>
</protein>
<accession>A0ABT2LJF9</accession>
<dbReference type="InterPro" id="IPR011051">
    <property type="entry name" value="RmlC_Cupin_sf"/>
</dbReference>
<evidence type="ECO:0000259" key="2">
    <source>
        <dbReference type="Pfam" id="PF12973"/>
    </source>
</evidence>
<feature type="signal peptide" evidence="1">
    <location>
        <begin position="1"/>
        <end position="33"/>
    </location>
</feature>
<keyword evidence="4" id="KW-1185">Reference proteome</keyword>
<dbReference type="EMBL" id="JAOCZP010000001">
    <property type="protein sequence ID" value="MCT7374174.1"/>
    <property type="molecule type" value="Genomic_DNA"/>
</dbReference>
<evidence type="ECO:0000256" key="1">
    <source>
        <dbReference type="SAM" id="SignalP"/>
    </source>
</evidence>
<feature type="chain" id="PRO_5046035216" evidence="1">
    <location>
        <begin position="34"/>
        <end position="166"/>
    </location>
</feature>
<dbReference type="CDD" id="cd06989">
    <property type="entry name" value="cupin_DRT102"/>
    <property type="match status" value="1"/>
</dbReference>
<keyword evidence="1" id="KW-0732">Signal</keyword>
<dbReference type="InterPro" id="IPR025979">
    <property type="entry name" value="ChrR-like_cupin_dom"/>
</dbReference>
<name>A0ABT2LJF9_9HYPH</name>
<dbReference type="Gene3D" id="2.60.120.10">
    <property type="entry name" value="Jelly Rolls"/>
    <property type="match status" value="1"/>
</dbReference>
<dbReference type="RefSeq" id="WP_260900541.1">
    <property type="nucleotide sequence ID" value="NZ_JAOCZP010000001.1"/>
</dbReference>
<comment type="caution">
    <text evidence="3">The sequence shown here is derived from an EMBL/GenBank/DDBJ whole genome shotgun (WGS) entry which is preliminary data.</text>
</comment>
<gene>
    <name evidence="3" type="ORF">N5A92_03900</name>
</gene>
<sequence>MNPRYAYRVCLPALCGAATLGAALTLSALPSSADEGHHMTVSADQVEWKSGPPTLPAGAEFAVLHGNPAEEGQFVLRLKFPANYKIPPHMHPKEEHVTVISGAFGMGTGKEFDQESASLLEPGSFVRIPVGMAHFAWTDRETVVQLNSIGPFGVEYVNPEDDPRTN</sequence>
<dbReference type="SUPFAM" id="SSF51182">
    <property type="entry name" value="RmlC-like cupins"/>
    <property type="match status" value="1"/>
</dbReference>
<feature type="domain" description="ChrR-like cupin" evidence="2">
    <location>
        <begin position="38"/>
        <end position="149"/>
    </location>
</feature>
<proteinExistence type="predicted"/>
<dbReference type="Pfam" id="PF12973">
    <property type="entry name" value="Cupin_7"/>
    <property type="match status" value="1"/>
</dbReference>
<evidence type="ECO:0000313" key="4">
    <source>
        <dbReference type="Proteomes" id="UP001320831"/>
    </source>
</evidence>
<dbReference type="InterPro" id="IPR014710">
    <property type="entry name" value="RmlC-like_jellyroll"/>
</dbReference>
<organism evidence="3 4">
    <name type="scientific">Chelativorans salis</name>
    <dbReference type="NCBI Taxonomy" id="2978478"/>
    <lineage>
        <taxon>Bacteria</taxon>
        <taxon>Pseudomonadati</taxon>
        <taxon>Pseudomonadota</taxon>
        <taxon>Alphaproteobacteria</taxon>
        <taxon>Hyphomicrobiales</taxon>
        <taxon>Phyllobacteriaceae</taxon>
        <taxon>Chelativorans</taxon>
    </lineage>
</organism>